<dbReference type="PANTHER" id="PTHR43606:SF2">
    <property type="entry name" value="ALKALINE PHOSPHATASE FAMILY PROTEIN (AFU_ORTHOLOGUE AFUA_5G03860)"/>
    <property type="match status" value="1"/>
</dbReference>
<gene>
    <name evidence="3" type="ORF">GEV02_17420</name>
</gene>
<dbReference type="Pfam" id="PF09423">
    <property type="entry name" value="PhoD"/>
    <property type="match status" value="2"/>
</dbReference>
<reference evidence="3 4" key="1">
    <citation type="submission" date="2019-10" db="EMBL/GenBank/DDBJ databases">
        <title>Two novel species isolated from a subtropical stream in China.</title>
        <authorList>
            <person name="Lu H."/>
        </authorList>
    </citation>
    <scope>NUCLEOTIDE SEQUENCE [LARGE SCALE GENOMIC DNA]</scope>
    <source>
        <strain evidence="3 4">FT29W</strain>
    </source>
</reference>
<evidence type="ECO:0000259" key="2">
    <source>
        <dbReference type="Pfam" id="PF16655"/>
    </source>
</evidence>
<evidence type="ECO:0000313" key="4">
    <source>
        <dbReference type="Proteomes" id="UP000440498"/>
    </source>
</evidence>
<dbReference type="EMBL" id="WHUG01000006">
    <property type="protein sequence ID" value="MQA39934.1"/>
    <property type="molecule type" value="Genomic_DNA"/>
</dbReference>
<organism evidence="3 4">
    <name type="scientific">Rugamonas aquatica</name>
    <dbReference type="NCBI Taxonomy" id="2743357"/>
    <lineage>
        <taxon>Bacteria</taxon>
        <taxon>Pseudomonadati</taxon>
        <taxon>Pseudomonadota</taxon>
        <taxon>Betaproteobacteria</taxon>
        <taxon>Burkholderiales</taxon>
        <taxon>Oxalobacteraceae</taxon>
        <taxon>Telluria group</taxon>
        <taxon>Rugamonas</taxon>
    </lineage>
</organism>
<feature type="domain" description="Phospholipase D N-terminal" evidence="2">
    <location>
        <begin position="53"/>
        <end position="159"/>
    </location>
</feature>
<dbReference type="Gene3D" id="2.60.40.380">
    <property type="entry name" value="Purple acid phosphatase-like, N-terminal"/>
    <property type="match status" value="1"/>
</dbReference>
<dbReference type="InterPro" id="IPR032093">
    <property type="entry name" value="PhoD_N"/>
</dbReference>
<dbReference type="PANTHER" id="PTHR43606">
    <property type="entry name" value="PHOSPHATASE, PUTATIVE (AFU_ORTHOLOGUE AFUA_6G08710)-RELATED"/>
    <property type="match status" value="1"/>
</dbReference>
<sequence>MDRRQFLKYGSFITVSVASGAGLTACGGSSSASADGSATDLPLASGAWKFPQSVASGDPRNDSIMLWTRAVPAAADGVAPAPTASDSAIRLVMTAADNSTALGSSAALSGATVVDIKLPLQSQFDNTVRHKVTGLNPNTVYFYQFVAGDTRSNVGRCKTAPAVDADVSQLQFAYMTCQDWSVNHWGAMSSIVGENLDFIVHLGDYIYETVGEDFQLGAVESRHDALTLPDGAFKSGTSGAKYATTLADYRYLYKKYRTDTRLQALHERFAFIAIWDDHEFSDDAWQDAQTYDGTFSTTDGSDLHQTGRRRNANQAWFEYMPADVNLDSATTSFQNIKIYRDFQFGKLMQLVMTDERLYRNDHVIPESAVNPATGLPLGRIGARYLVPQDVYNTVEAQKMAGATTIGLASPLDTVSILGSTQRQWWMDKMKTATATWKLWGNEVSLLRMGLSGVDAIATLLALNAVPTIAASIGSTITATGGNIPLAGAIVAAATAGATPALAQAGAVAAFTSYSKGGDAAAQGAAAVAAGLSAAQAGIAVATLKAIIDANRGIAGATPAQLAAAGAQTIAFGYIKPDIQAKKADSAFVAASGKKAQLAPFFARFLLNCDQWDGYNSERKALMAHLKTNSIGNVVAITGDIHAFFAGTVNDDFDATGGGTPVMVDLVSAGISSDSFFSYLRDAASALGDIATLVSYPLAIPVTGLGTLSISINLLDYTMGKAAPTVASLLEQVRVQVRGALGAKGLPEVQLDPTTSAVLAGLQANSDFNTSLLALAQQLSGLGNNPWIKHLNTDAQGFTLVTLTPGKLVAQFKQVNKLVGGNAPTSVVARVTTATVTAGAAAVAIS</sequence>
<proteinExistence type="predicted"/>
<dbReference type="PROSITE" id="PS51257">
    <property type="entry name" value="PROKAR_LIPOPROTEIN"/>
    <property type="match status" value="1"/>
</dbReference>
<dbReference type="Gene3D" id="3.60.21.70">
    <property type="entry name" value="PhoD-like phosphatase"/>
    <property type="match status" value="1"/>
</dbReference>
<dbReference type="InterPro" id="IPR038607">
    <property type="entry name" value="PhoD-like_sf"/>
</dbReference>
<evidence type="ECO:0000313" key="3">
    <source>
        <dbReference type="EMBL" id="MQA39934.1"/>
    </source>
</evidence>
<dbReference type="CDD" id="cd07389">
    <property type="entry name" value="MPP_PhoD"/>
    <property type="match status" value="1"/>
</dbReference>
<keyword evidence="4" id="KW-1185">Reference proteome</keyword>
<evidence type="ECO:0000259" key="1">
    <source>
        <dbReference type="Pfam" id="PF09423"/>
    </source>
</evidence>
<dbReference type="AlphaFoldDB" id="A0A6A7N4A5"/>
<accession>A0A6A7N4A5</accession>
<dbReference type="RefSeq" id="WP_152839173.1">
    <property type="nucleotide sequence ID" value="NZ_WHUG01000006.1"/>
</dbReference>
<comment type="caution">
    <text evidence="3">The sequence shown here is derived from an EMBL/GenBank/DDBJ whole genome shotgun (WGS) entry which is preliminary data.</text>
</comment>
<dbReference type="InterPro" id="IPR052900">
    <property type="entry name" value="Phospholipid_Metab_Enz"/>
</dbReference>
<dbReference type="Pfam" id="PF16655">
    <property type="entry name" value="PhoD_N"/>
    <property type="match status" value="1"/>
</dbReference>
<dbReference type="Proteomes" id="UP000440498">
    <property type="component" value="Unassembled WGS sequence"/>
</dbReference>
<dbReference type="InterPro" id="IPR029052">
    <property type="entry name" value="Metallo-depent_PP-like"/>
</dbReference>
<feature type="domain" description="PhoD-like phosphatase metallophosphatase" evidence="1">
    <location>
        <begin position="598"/>
        <end position="680"/>
    </location>
</feature>
<feature type="domain" description="PhoD-like phosphatase metallophosphatase" evidence="1">
    <location>
        <begin position="172"/>
        <end position="449"/>
    </location>
</feature>
<name>A0A6A7N4A5_9BURK</name>
<dbReference type="SUPFAM" id="SSF56300">
    <property type="entry name" value="Metallo-dependent phosphatases"/>
    <property type="match status" value="1"/>
</dbReference>
<dbReference type="InterPro" id="IPR018946">
    <property type="entry name" value="PhoD-like_MPP"/>
</dbReference>
<protein>
    <submittedName>
        <fullName evidence="3">Phosphodiesterase</fullName>
    </submittedName>
</protein>